<evidence type="ECO:0000256" key="7">
    <source>
        <dbReference type="PROSITE-ProRule" id="PRU01360"/>
    </source>
</evidence>
<comment type="subcellular location">
    <subcellularLocation>
        <location evidence="1 7">Cell outer membrane</location>
        <topology evidence="1 7">Multi-pass membrane protein</topology>
    </subcellularLocation>
</comment>
<gene>
    <name evidence="10" type="ORF">FEM33_12735</name>
</gene>
<evidence type="ECO:0000313" key="11">
    <source>
        <dbReference type="Proteomes" id="UP000323994"/>
    </source>
</evidence>
<evidence type="ECO:0000256" key="4">
    <source>
        <dbReference type="ARBA" id="ARBA00022692"/>
    </source>
</evidence>
<evidence type="ECO:0000313" key="10">
    <source>
        <dbReference type="EMBL" id="KAA6439143.1"/>
    </source>
</evidence>
<dbReference type="AlphaFoldDB" id="A0A5M8QXI3"/>
<dbReference type="Gene3D" id="2.170.130.10">
    <property type="entry name" value="TonB-dependent receptor, plug domain"/>
    <property type="match status" value="1"/>
</dbReference>
<evidence type="ECO:0000256" key="3">
    <source>
        <dbReference type="ARBA" id="ARBA00022452"/>
    </source>
</evidence>
<dbReference type="GO" id="GO:0009279">
    <property type="term" value="C:cell outer membrane"/>
    <property type="evidence" value="ECO:0007669"/>
    <property type="project" value="UniProtKB-SubCell"/>
</dbReference>
<feature type="domain" description="TonB-dependent receptor plug" evidence="9">
    <location>
        <begin position="145"/>
        <end position="252"/>
    </location>
</feature>
<dbReference type="NCBIfam" id="TIGR04057">
    <property type="entry name" value="SusC_RagA_signa"/>
    <property type="match status" value="1"/>
</dbReference>
<name>A0A5M8QXI3_9BACT</name>
<reference evidence="10 11" key="1">
    <citation type="submission" date="2019-05" db="EMBL/GenBank/DDBJ databases">
        <authorList>
            <person name="Qu J.-H."/>
        </authorList>
    </citation>
    <scope>NUCLEOTIDE SEQUENCE [LARGE SCALE GENOMIC DNA]</scope>
    <source>
        <strain evidence="10 11">NS28</strain>
    </source>
</reference>
<dbReference type="FunFam" id="2.170.130.10:FF:000008">
    <property type="entry name" value="SusC/RagA family TonB-linked outer membrane protein"/>
    <property type="match status" value="1"/>
</dbReference>
<dbReference type="InterPro" id="IPR036942">
    <property type="entry name" value="Beta-barrel_TonB_sf"/>
</dbReference>
<dbReference type="RefSeq" id="WP_139012398.1">
    <property type="nucleotide sequence ID" value="NZ_VBSN01000038.1"/>
</dbReference>
<evidence type="ECO:0000256" key="8">
    <source>
        <dbReference type="SAM" id="MobiDB-lite"/>
    </source>
</evidence>
<dbReference type="InterPro" id="IPR037066">
    <property type="entry name" value="Plug_dom_sf"/>
</dbReference>
<evidence type="ECO:0000256" key="2">
    <source>
        <dbReference type="ARBA" id="ARBA00022448"/>
    </source>
</evidence>
<evidence type="ECO:0000256" key="6">
    <source>
        <dbReference type="ARBA" id="ARBA00023237"/>
    </source>
</evidence>
<keyword evidence="6 7" id="KW-0998">Cell outer membrane</keyword>
<dbReference type="InterPro" id="IPR023996">
    <property type="entry name" value="TonB-dep_OMP_SusC/RagA"/>
</dbReference>
<dbReference type="PROSITE" id="PS52016">
    <property type="entry name" value="TONB_DEPENDENT_REC_3"/>
    <property type="match status" value="1"/>
</dbReference>
<dbReference type="InterPro" id="IPR012910">
    <property type="entry name" value="Plug_dom"/>
</dbReference>
<keyword evidence="11" id="KW-1185">Reference proteome</keyword>
<dbReference type="PROSITE" id="PS51257">
    <property type="entry name" value="PROKAR_LIPOPROTEIN"/>
    <property type="match status" value="1"/>
</dbReference>
<evidence type="ECO:0000256" key="1">
    <source>
        <dbReference type="ARBA" id="ARBA00004571"/>
    </source>
</evidence>
<dbReference type="Gene3D" id="2.60.40.1120">
    <property type="entry name" value="Carboxypeptidase-like, regulatory domain"/>
    <property type="match status" value="1"/>
</dbReference>
<dbReference type="Pfam" id="PF07715">
    <property type="entry name" value="Plug"/>
    <property type="match status" value="1"/>
</dbReference>
<comment type="similarity">
    <text evidence="7">Belongs to the TonB-dependent receptor family.</text>
</comment>
<organism evidence="10 11">
    <name type="scientific">Dyadobacter flavalbus</name>
    <dbReference type="NCBI Taxonomy" id="2579942"/>
    <lineage>
        <taxon>Bacteria</taxon>
        <taxon>Pseudomonadati</taxon>
        <taxon>Bacteroidota</taxon>
        <taxon>Cytophagia</taxon>
        <taxon>Cytophagales</taxon>
        <taxon>Spirosomataceae</taxon>
        <taxon>Dyadobacter</taxon>
    </lineage>
</organism>
<keyword evidence="3 7" id="KW-1134">Transmembrane beta strand</keyword>
<keyword evidence="10" id="KW-0675">Receptor</keyword>
<dbReference type="SUPFAM" id="SSF56935">
    <property type="entry name" value="Porins"/>
    <property type="match status" value="1"/>
</dbReference>
<evidence type="ECO:0000256" key="5">
    <source>
        <dbReference type="ARBA" id="ARBA00023136"/>
    </source>
</evidence>
<dbReference type="Gene3D" id="2.40.170.20">
    <property type="entry name" value="TonB-dependent receptor, beta-barrel domain"/>
    <property type="match status" value="1"/>
</dbReference>
<dbReference type="Proteomes" id="UP000323994">
    <property type="component" value="Unassembled WGS sequence"/>
</dbReference>
<keyword evidence="5 7" id="KW-0472">Membrane</keyword>
<sequence>MNQFRQSLHCTRLNSILKISLSQVLIGVACGVNAMADHHPFPGHAVKSNITIDRTITGKVTDETGEKIPGVSIVLKGSTTGTVSDADGAYSITVPDQGGTLIFSSVGFLSQEVPLGSGSTIDIKMATDSKALSEVVVVGYGSQLKKEITGSVQTVKSEELKDIPVSQVTQKLQGRLAGVQINQTTGKPGQGMSVRIRGQVSVSAGSDPLYVIDGFPITGNIGTINPDEIEDISILKDAASTSLYGSRAANGVVLITTKKGKPGETSVSLNSFYGFQKVAEKGRVKMLNAEEFAQFKKEYYEDQNQPVPKEFENPSSFRGKNNDWYDALLRTAPIQSYNLTVTSNKENLKTSLVAGIFNQQGVVLNNDYKRYSLRMNSEYDITSKVKIGFNIAPQYVYDNTPRTDGDRGTGILFNALHTWPVMPIYDANGQLTKYNNFPGSTGNIFDYPNWVRAAEELVNETKTTKLLGNTYLVLNPVKGLTLRTTLNVEYENNKFFFFNPSTATSNINVPVPTTAVTTRQSLENISWLNENTAVYNTSFGNHNFELLAGFTQQRYTQDFARIQADTYADDRLPTIQGALNINRGGTFSGFNEWSLTSYLSRLSYNYKGKYLFTAAVRADGSSRFGSDNRWGTFPSVSAGWVISDEEFFKNIAKVSFAKIRGSYGVIGNNNIGNYTQYALVNNTTNAVFGNNVATGAVVTSLANNNLGWETTKQMDLGLDLGLFNDRIQFIYDFYTKRTTNLLYAVQIPQEAGFTNFNDNIGEIKFWGHEFSLTTRNLEGRLKWTTNANISFNRNKVLELAPGIDRVYGSFHITQVGKPFGQFYGLVKEGFYMNAEDLASSPIIPGRSAIGTIKMKDVNGDGVITYGGDADDRTIIGNPFPKFTYGITNNLSYKNWDLSITGSGSQGNQLWVRHLYSTANLDGVFNMVAGVKDRFRVKNDANGVATQVISTGNGMFGATNNGGNYTGIERDWNSSHFVADASYFTIKNITLGYNIGKVNKVFKSARLYASIQQVYVFTKYKGGPNPETSAQGDGNGDGGNLSQGVDFSNYPVPRTWTLGVNLNF</sequence>
<comment type="caution">
    <text evidence="10">The sequence shown here is derived from an EMBL/GenBank/DDBJ whole genome shotgun (WGS) entry which is preliminary data.</text>
</comment>
<dbReference type="InterPro" id="IPR008969">
    <property type="entry name" value="CarboxyPept-like_regulatory"/>
</dbReference>
<keyword evidence="4 7" id="KW-0812">Transmembrane</keyword>
<protein>
    <submittedName>
        <fullName evidence="10">TonB-dependent receptor</fullName>
    </submittedName>
</protein>
<dbReference type="InterPro" id="IPR023997">
    <property type="entry name" value="TonB-dep_OMP_SusC/RagA_CS"/>
</dbReference>
<accession>A0A5M8QXI3</accession>
<dbReference type="Pfam" id="PF13715">
    <property type="entry name" value="CarbopepD_reg_2"/>
    <property type="match status" value="1"/>
</dbReference>
<feature type="region of interest" description="Disordered" evidence="8">
    <location>
        <begin position="1024"/>
        <end position="1045"/>
    </location>
</feature>
<dbReference type="SUPFAM" id="SSF49464">
    <property type="entry name" value="Carboxypeptidase regulatory domain-like"/>
    <property type="match status" value="1"/>
</dbReference>
<dbReference type="NCBIfam" id="TIGR04056">
    <property type="entry name" value="OMP_RagA_SusC"/>
    <property type="match status" value="1"/>
</dbReference>
<dbReference type="OrthoDB" id="9768177at2"/>
<evidence type="ECO:0000259" key="9">
    <source>
        <dbReference type="Pfam" id="PF07715"/>
    </source>
</evidence>
<dbReference type="EMBL" id="VBSN01000038">
    <property type="protein sequence ID" value="KAA6439143.1"/>
    <property type="molecule type" value="Genomic_DNA"/>
</dbReference>
<dbReference type="InterPro" id="IPR039426">
    <property type="entry name" value="TonB-dep_rcpt-like"/>
</dbReference>
<keyword evidence="2 7" id="KW-0813">Transport</keyword>
<proteinExistence type="inferred from homology"/>